<dbReference type="Proteomes" id="UP000031575">
    <property type="component" value="Unassembled WGS sequence"/>
</dbReference>
<organism evidence="6 7">
    <name type="scientific">Sporothrix brasiliensis 5110</name>
    <dbReference type="NCBI Taxonomy" id="1398154"/>
    <lineage>
        <taxon>Eukaryota</taxon>
        <taxon>Fungi</taxon>
        <taxon>Dikarya</taxon>
        <taxon>Ascomycota</taxon>
        <taxon>Pezizomycotina</taxon>
        <taxon>Sordariomycetes</taxon>
        <taxon>Sordariomycetidae</taxon>
        <taxon>Ophiostomatales</taxon>
        <taxon>Ophiostomataceae</taxon>
        <taxon>Sporothrix</taxon>
    </lineage>
</organism>
<dbReference type="AlphaFoldDB" id="A0A0C2EZZ8"/>
<reference evidence="6 7" key="1">
    <citation type="journal article" date="2014" name="BMC Genomics">
        <title>Comparative genomics of the major fungal agents of human and animal Sporotrichosis: Sporothrix schenckii and Sporothrix brasiliensis.</title>
        <authorList>
            <person name="Teixeira M.M."/>
            <person name="de Almeida L.G."/>
            <person name="Kubitschek-Barreira P."/>
            <person name="Alves F.L."/>
            <person name="Kioshima E.S."/>
            <person name="Abadio A.K."/>
            <person name="Fernandes L."/>
            <person name="Derengowski L.S."/>
            <person name="Ferreira K.S."/>
            <person name="Souza R.C."/>
            <person name="Ruiz J.C."/>
            <person name="de Andrade N.C."/>
            <person name="Paes H.C."/>
            <person name="Nicola A.M."/>
            <person name="Albuquerque P."/>
            <person name="Gerber A.L."/>
            <person name="Martins V.P."/>
            <person name="Peconick L.D."/>
            <person name="Neto A.V."/>
            <person name="Chaucanez C.B."/>
            <person name="Silva P.A."/>
            <person name="Cunha O.L."/>
            <person name="de Oliveira F.F."/>
            <person name="dos Santos T.C."/>
            <person name="Barros A.L."/>
            <person name="Soares M.A."/>
            <person name="de Oliveira L.M."/>
            <person name="Marini M.M."/>
            <person name="Villalobos-Duno H."/>
            <person name="Cunha M.M."/>
            <person name="de Hoog S."/>
            <person name="da Silveira J.F."/>
            <person name="Henrissat B."/>
            <person name="Nino-Vega G.A."/>
            <person name="Cisalpino P.S."/>
            <person name="Mora-Montes H.M."/>
            <person name="Almeida S.R."/>
            <person name="Stajich J.E."/>
            <person name="Lopes-Bezerra L.M."/>
            <person name="Vasconcelos A.T."/>
            <person name="Felipe M.S."/>
        </authorList>
    </citation>
    <scope>NUCLEOTIDE SEQUENCE [LARGE SCALE GENOMIC DNA]</scope>
    <source>
        <strain evidence="6 7">5110</strain>
    </source>
</reference>
<dbReference type="PANTHER" id="PTHR28082:SF1">
    <property type="entry name" value="HELPER OF TIM PROTEIN 13"/>
    <property type="match status" value="1"/>
</dbReference>
<dbReference type="EMBL" id="AWTV01000006">
    <property type="protein sequence ID" value="KIH92119.1"/>
    <property type="molecule type" value="Genomic_DNA"/>
</dbReference>
<dbReference type="GeneID" id="63676576"/>
<dbReference type="GO" id="GO:0005758">
    <property type="term" value="C:mitochondrial intermembrane space"/>
    <property type="evidence" value="ECO:0007669"/>
    <property type="project" value="TreeGrafter"/>
</dbReference>
<dbReference type="SUPFAM" id="SSF161219">
    <property type="entry name" value="CHY zinc finger-like"/>
    <property type="match status" value="1"/>
</dbReference>
<dbReference type="PROSITE" id="PS51266">
    <property type="entry name" value="ZF_CHY"/>
    <property type="match status" value="1"/>
</dbReference>
<evidence type="ECO:0000256" key="1">
    <source>
        <dbReference type="ARBA" id="ARBA00022723"/>
    </source>
</evidence>
<dbReference type="PIRSF" id="PIRSF017292">
    <property type="entry name" value="UCP017292_Znf_CHY"/>
    <property type="match status" value="1"/>
</dbReference>
<dbReference type="InterPro" id="IPR016694">
    <property type="entry name" value="UCP017292"/>
</dbReference>
<keyword evidence="2 4" id="KW-0863">Zinc-finger</keyword>
<dbReference type="RefSeq" id="XP_040620129.1">
    <property type="nucleotide sequence ID" value="XM_040761655.1"/>
</dbReference>
<dbReference type="InterPro" id="IPR037274">
    <property type="entry name" value="Znf_CHY_sf"/>
</dbReference>
<gene>
    <name evidence="6" type="ORF">SPBR_03353</name>
</gene>
<dbReference type="HOGENOM" id="CLU_143932_0_1_1"/>
<keyword evidence="3" id="KW-0862">Zinc</keyword>
<keyword evidence="7" id="KW-1185">Reference proteome</keyword>
<dbReference type="GO" id="GO:0008270">
    <property type="term" value="F:zinc ion binding"/>
    <property type="evidence" value="ECO:0007669"/>
    <property type="project" value="UniProtKB-KW"/>
</dbReference>
<comment type="caution">
    <text evidence="6">The sequence shown here is derived from an EMBL/GenBank/DDBJ whole genome shotgun (WGS) entry which is preliminary data.</text>
</comment>
<dbReference type="InterPro" id="IPR008913">
    <property type="entry name" value="Znf_CHY"/>
</dbReference>
<dbReference type="OrthoDB" id="411372at2759"/>
<evidence type="ECO:0000313" key="7">
    <source>
        <dbReference type="Proteomes" id="UP000031575"/>
    </source>
</evidence>
<proteinExistence type="predicted"/>
<evidence type="ECO:0000256" key="4">
    <source>
        <dbReference type="PROSITE-ProRule" id="PRU00601"/>
    </source>
</evidence>
<dbReference type="Pfam" id="PF05495">
    <property type="entry name" value="zf-CHY"/>
    <property type="match status" value="1"/>
</dbReference>
<accession>A0A0C2EZZ8</accession>
<protein>
    <submittedName>
        <fullName evidence="6">Zinc finger CHY domain-containing protein</fullName>
    </submittedName>
</protein>
<evidence type="ECO:0000256" key="3">
    <source>
        <dbReference type="ARBA" id="ARBA00022833"/>
    </source>
</evidence>
<evidence type="ECO:0000256" key="2">
    <source>
        <dbReference type="ARBA" id="ARBA00022771"/>
    </source>
</evidence>
<dbReference type="VEuPathDB" id="FungiDB:SPBR_03353"/>
<dbReference type="PANTHER" id="PTHR28082">
    <property type="entry name" value="ZINC FINGER PROTEIN"/>
    <property type="match status" value="1"/>
</dbReference>
<keyword evidence="1" id="KW-0479">Metal-binding</keyword>
<evidence type="ECO:0000259" key="5">
    <source>
        <dbReference type="PROSITE" id="PS51266"/>
    </source>
</evidence>
<sequence>MANPSPQARDDIAIHGVDVQPHTQCAHWHSDRDIIAIRHKCCGNYYACISCHEALAKHPSTCWPKTERATVPVVLCGRCRRQWTIAEYMACNSACPGCQAAFNPGCARHYDLYFEM</sequence>
<evidence type="ECO:0000313" key="6">
    <source>
        <dbReference type="EMBL" id="KIH92119.1"/>
    </source>
</evidence>
<dbReference type="GO" id="GO:0045041">
    <property type="term" value="P:protein import into mitochondrial intermembrane space"/>
    <property type="evidence" value="ECO:0007669"/>
    <property type="project" value="TreeGrafter"/>
</dbReference>
<dbReference type="InterPro" id="IPR052604">
    <property type="entry name" value="Mito_Tim_assembly_helper"/>
</dbReference>
<feature type="domain" description="CHY-type" evidence="5">
    <location>
        <begin position="18"/>
        <end position="100"/>
    </location>
</feature>
<name>A0A0C2EZZ8_9PEZI</name>